<protein>
    <recommendedName>
        <fullName evidence="3">Ig-like domain-containing protein</fullName>
    </recommendedName>
</protein>
<evidence type="ECO:0000256" key="1">
    <source>
        <dbReference type="SAM" id="MobiDB-lite"/>
    </source>
</evidence>
<feature type="chain" id="PRO_5030705800" description="Ig-like domain-containing protein" evidence="2">
    <location>
        <begin position="23"/>
        <end position="669"/>
    </location>
</feature>
<dbReference type="PANTHER" id="PTHR34677">
    <property type="match status" value="1"/>
</dbReference>
<evidence type="ECO:0000259" key="3">
    <source>
        <dbReference type="Pfam" id="PF13750"/>
    </source>
</evidence>
<dbReference type="Gene3D" id="2.60.40.10">
    <property type="entry name" value="Immunoglobulins"/>
    <property type="match status" value="1"/>
</dbReference>
<reference evidence="4" key="1">
    <citation type="submission" date="2021-01" db="EMBL/GenBank/DDBJ databases">
        <authorList>
            <person name="Corre E."/>
            <person name="Pelletier E."/>
            <person name="Niang G."/>
            <person name="Scheremetjew M."/>
            <person name="Finn R."/>
            <person name="Kale V."/>
            <person name="Holt S."/>
            <person name="Cochrane G."/>
            <person name="Meng A."/>
            <person name="Brown T."/>
            <person name="Cohen L."/>
        </authorList>
    </citation>
    <scope>NUCLEOTIDE SEQUENCE</scope>
    <source>
        <strain evidence="4">CCMP722</strain>
    </source>
</reference>
<organism evidence="4">
    <name type="scientific">Pyramimonas obovata</name>
    <dbReference type="NCBI Taxonomy" id="1411642"/>
    <lineage>
        <taxon>Eukaryota</taxon>
        <taxon>Viridiplantae</taxon>
        <taxon>Chlorophyta</taxon>
        <taxon>Pyramimonadophyceae</taxon>
        <taxon>Pyramimonadales</taxon>
        <taxon>Pyramimonadaceae</taxon>
        <taxon>Pyramimonas</taxon>
        <taxon>Pyramimonas incertae sedis</taxon>
    </lineage>
</organism>
<accession>A0A7S0QZ80</accession>
<feature type="signal peptide" evidence="2">
    <location>
        <begin position="1"/>
        <end position="22"/>
    </location>
</feature>
<dbReference type="InterPro" id="IPR022038">
    <property type="entry name" value="Ig-like_bact"/>
</dbReference>
<dbReference type="AlphaFoldDB" id="A0A7S0QZ80"/>
<evidence type="ECO:0000313" key="4">
    <source>
        <dbReference type="EMBL" id="CAD8658819.1"/>
    </source>
</evidence>
<sequence>MRRPHLYVALVCLLQNLPYPQALPDTIVRRFPTGNTRSCTATLTITSNVSRWAYEVRLDDQPWTLGPNFELQAGSASAVAVNSLAGKKVLQHTLSNLPAGDHRVEVRTLDEHGQRDASPFVTEWKVSEPTLEFVSAMPDRMQPNSDSWVEVKSGTSRYAFEYKIDNGPWQYGDANAKNKGKKTLGTDSLVFTESPRTERQRVRSSTEGVHTIYLRAVDECGNRGQTISSSWTTSWVSTKMLLVPPIGAVRERSLAVSLQGDTKIYSYEYKLNGASWVKGKHLQSTQIAHFELSELSEGPQHLLVRAIDAYGRPSSDTKEYHWSVDNTPPTTSIRDSPRVEGTTATIEFDVSDASDTTHQYSLDEGEWVATDERRLVLKKVADGDHAVLIRSIDAAGNEELGSVEATFSIDAAPPTTHIAQGPERYTTDRNARFWLTMSEKGKLMYSLDGSEFQPSEALLEFTGLEDGKHVLHVYSTDDAGNRQRNPFVYSWTVDTVAPHTAIHAGWGSVQQPRFAVSALPGDGESWDSFVYNFEYKVNDGEWIRGEKHTRLGPGYQVVPLGLGPGLHTITARGVDLAGNVDPHPASQVFSIPEPNRAMAAQSPFHNEAVNPKPTNSASTVSDMMIDVEDTLAFPDLQEPFEEESSGWFFFKAPRRMVGSRSKFIGELRR</sequence>
<name>A0A7S0QZ80_9CHLO</name>
<dbReference type="EMBL" id="HBFA01010696">
    <property type="protein sequence ID" value="CAD8658819.1"/>
    <property type="molecule type" value="Transcribed_RNA"/>
</dbReference>
<keyword evidence="2" id="KW-0732">Signal</keyword>
<proteinExistence type="predicted"/>
<dbReference type="PANTHER" id="PTHR34677:SF3">
    <property type="entry name" value="BACTERIAL IG-LIKE DOMAIN-CONTAINING PROTEIN"/>
    <property type="match status" value="1"/>
</dbReference>
<dbReference type="Pfam" id="PF13750">
    <property type="entry name" value="Big_3_3"/>
    <property type="match status" value="1"/>
</dbReference>
<feature type="compositionally biased region" description="Polar residues" evidence="1">
    <location>
        <begin position="324"/>
        <end position="334"/>
    </location>
</feature>
<dbReference type="InterPro" id="IPR013783">
    <property type="entry name" value="Ig-like_fold"/>
</dbReference>
<evidence type="ECO:0000256" key="2">
    <source>
        <dbReference type="SAM" id="SignalP"/>
    </source>
</evidence>
<feature type="domain" description="Ig-like" evidence="3">
    <location>
        <begin position="289"/>
        <end position="342"/>
    </location>
</feature>
<gene>
    <name evidence="4" type="ORF">POBO1169_LOCUS5572</name>
</gene>
<feature type="region of interest" description="Disordered" evidence="1">
    <location>
        <begin position="317"/>
        <end position="337"/>
    </location>
</feature>